<evidence type="ECO:0000259" key="2">
    <source>
        <dbReference type="PROSITE" id="PS50943"/>
    </source>
</evidence>
<evidence type="ECO:0000256" key="1">
    <source>
        <dbReference type="SAM" id="MobiDB-lite"/>
    </source>
</evidence>
<dbReference type="SUPFAM" id="SSF47413">
    <property type="entry name" value="lambda repressor-like DNA-binding domains"/>
    <property type="match status" value="1"/>
</dbReference>
<dbReference type="Pfam" id="PF01381">
    <property type="entry name" value="HTH_3"/>
    <property type="match status" value="1"/>
</dbReference>
<dbReference type="AlphaFoldDB" id="A0A0F9L3V3"/>
<accession>A0A0F9L3V3</accession>
<dbReference type="InterPro" id="IPR010982">
    <property type="entry name" value="Lambda_DNA-bd_dom_sf"/>
</dbReference>
<feature type="domain" description="HTH cro/C1-type" evidence="2">
    <location>
        <begin position="7"/>
        <end position="62"/>
    </location>
</feature>
<proteinExistence type="predicted"/>
<dbReference type="SMART" id="SM00530">
    <property type="entry name" value="HTH_XRE"/>
    <property type="match status" value="1"/>
</dbReference>
<sequence>MGMGHVVVERLQKLGITQRDLAERSGLSEAEVSRIVSAERPNPGGQTLLKLARGLGITVDELLKATDFGTPADSLPEVSPSRTPSGRRRSGKPTAAI</sequence>
<dbReference type="GO" id="GO:0003677">
    <property type="term" value="F:DNA binding"/>
    <property type="evidence" value="ECO:0007669"/>
    <property type="project" value="InterPro"/>
</dbReference>
<dbReference type="InterPro" id="IPR001387">
    <property type="entry name" value="Cro/C1-type_HTH"/>
</dbReference>
<name>A0A0F9L3V3_9ZZZZ</name>
<evidence type="ECO:0000313" key="3">
    <source>
        <dbReference type="EMBL" id="KKM88468.1"/>
    </source>
</evidence>
<organism evidence="3">
    <name type="scientific">marine sediment metagenome</name>
    <dbReference type="NCBI Taxonomy" id="412755"/>
    <lineage>
        <taxon>unclassified sequences</taxon>
        <taxon>metagenomes</taxon>
        <taxon>ecological metagenomes</taxon>
    </lineage>
</organism>
<comment type="caution">
    <text evidence="3">The sequence shown here is derived from an EMBL/GenBank/DDBJ whole genome shotgun (WGS) entry which is preliminary data.</text>
</comment>
<dbReference type="CDD" id="cd00093">
    <property type="entry name" value="HTH_XRE"/>
    <property type="match status" value="1"/>
</dbReference>
<dbReference type="Gene3D" id="1.10.260.40">
    <property type="entry name" value="lambda repressor-like DNA-binding domains"/>
    <property type="match status" value="1"/>
</dbReference>
<feature type="region of interest" description="Disordered" evidence="1">
    <location>
        <begin position="68"/>
        <end position="97"/>
    </location>
</feature>
<reference evidence="3" key="1">
    <citation type="journal article" date="2015" name="Nature">
        <title>Complex archaea that bridge the gap between prokaryotes and eukaryotes.</title>
        <authorList>
            <person name="Spang A."/>
            <person name="Saw J.H."/>
            <person name="Jorgensen S.L."/>
            <person name="Zaremba-Niedzwiedzka K."/>
            <person name="Martijn J."/>
            <person name="Lind A.E."/>
            <person name="van Eijk R."/>
            <person name="Schleper C."/>
            <person name="Guy L."/>
            <person name="Ettema T.J."/>
        </authorList>
    </citation>
    <scope>NUCLEOTIDE SEQUENCE</scope>
</reference>
<gene>
    <name evidence="3" type="ORF">LCGC14_1258450</name>
</gene>
<dbReference type="PROSITE" id="PS50943">
    <property type="entry name" value="HTH_CROC1"/>
    <property type="match status" value="1"/>
</dbReference>
<dbReference type="EMBL" id="LAZR01006955">
    <property type="protein sequence ID" value="KKM88468.1"/>
    <property type="molecule type" value="Genomic_DNA"/>
</dbReference>
<protein>
    <recommendedName>
        <fullName evidence="2">HTH cro/C1-type domain-containing protein</fullName>
    </recommendedName>
</protein>